<dbReference type="GO" id="GO:0008168">
    <property type="term" value="F:methyltransferase activity"/>
    <property type="evidence" value="ECO:0007669"/>
    <property type="project" value="UniProtKB-KW"/>
</dbReference>
<sequence>MKKQLILKPGREKSVLQKHPWIFSGAIQSVKGDPAAGEVVDVLSSRNEWLCTAAYSPASQIRARIWSWTGNEEIDEIFFDKRIKTAIQLRNDLGLFKKSDAVRLIHGESDCLPGLIADLYKDTVVLQSLSAGVDQWKPVIARLLQEKTSATCVLERSDVEVRKLEGLQEQAGVLLGKEPEKDLTILETGLRFLVDVLHGQKTGFYLDQRDNRILAGSMAQGRRILNCFSYTGGFTVHTLTGGAEEVLSIDSSAEALETARKNLELNDLPSNRAHWMEADVFQALRNLRDRAEKFDMIILDPPKFAPTAAHAAKAARAYKDINLLAFKMLNPGGVLFTFSCSGGISQDLFQKIVAGAALDAGVHARITHWMTQAADHPVGLNFPEGYYLKGLVCEVL</sequence>
<keyword evidence="4 10" id="KW-0489">Methyltransferase</keyword>
<dbReference type="Proteomes" id="UP000050430">
    <property type="component" value="Unassembled WGS sequence"/>
</dbReference>
<dbReference type="InterPro" id="IPR041532">
    <property type="entry name" value="RlmI-like_PUA"/>
</dbReference>
<dbReference type="PATRIC" id="fig|229920.5.peg.3410"/>
<name>A0A0N8GL18_9CHLR</name>
<evidence type="ECO:0000256" key="8">
    <source>
        <dbReference type="ARBA" id="ARBA00038091"/>
    </source>
</evidence>
<comment type="caution">
    <text evidence="10">The sequence shown here is derived from an EMBL/GenBank/DDBJ whole genome shotgun (WGS) entry which is preliminary data.</text>
</comment>
<proteinExistence type="inferred from homology"/>
<dbReference type="PANTHER" id="PTHR42873">
    <property type="entry name" value="RIBOSOMAL RNA LARGE SUBUNIT METHYLTRANSFERASE"/>
    <property type="match status" value="1"/>
</dbReference>
<evidence type="ECO:0000256" key="7">
    <source>
        <dbReference type="ARBA" id="ARBA00022884"/>
    </source>
</evidence>
<evidence type="ECO:0000256" key="1">
    <source>
        <dbReference type="ARBA" id="ARBA00004496"/>
    </source>
</evidence>
<keyword evidence="3" id="KW-0698">rRNA processing</keyword>
<keyword evidence="5 10" id="KW-0808">Transferase</keyword>
<comment type="subcellular location">
    <subcellularLocation>
        <location evidence="1">Cytoplasm</location>
    </subcellularLocation>
</comment>
<accession>A0A0N8GL18</accession>
<dbReference type="Pfam" id="PF17785">
    <property type="entry name" value="PUA_3"/>
    <property type="match status" value="1"/>
</dbReference>
<dbReference type="STRING" id="229920.ADM99_11135"/>
<dbReference type="GO" id="GO:0005737">
    <property type="term" value="C:cytoplasm"/>
    <property type="evidence" value="ECO:0007669"/>
    <property type="project" value="UniProtKB-SubCell"/>
</dbReference>
<dbReference type="CDD" id="cd21153">
    <property type="entry name" value="PUA_RlmI"/>
    <property type="match status" value="1"/>
</dbReference>
<evidence type="ECO:0000313" key="11">
    <source>
        <dbReference type="Proteomes" id="UP000050430"/>
    </source>
</evidence>
<keyword evidence="2" id="KW-0963">Cytoplasm</keyword>
<dbReference type="EMBL" id="LGCK01000011">
    <property type="protein sequence ID" value="KPL71258.1"/>
    <property type="molecule type" value="Genomic_DNA"/>
</dbReference>
<dbReference type="GO" id="GO:0032259">
    <property type="term" value="P:methylation"/>
    <property type="evidence" value="ECO:0007669"/>
    <property type="project" value="UniProtKB-KW"/>
</dbReference>
<dbReference type="Gene3D" id="2.30.130.10">
    <property type="entry name" value="PUA domain"/>
    <property type="match status" value="1"/>
</dbReference>
<keyword evidence="11" id="KW-1185">Reference proteome</keyword>
<dbReference type="Gene3D" id="3.40.50.150">
    <property type="entry name" value="Vaccinia Virus protein VP39"/>
    <property type="match status" value="1"/>
</dbReference>
<evidence type="ECO:0000256" key="4">
    <source>
        <dbReference type="ARBA" id="ARBA00022603"/>
    </source>
</evidence>
<dbReference type="PROSITE" id="PS50890">
    <property type="entry name" value="PUA"/>
    <property type="match status" value="1"/>
</dbReference>
<dbReference type="SMART" id="SM00359">
    <property type="entry name" value="PUA"/>
    <property type="match status" value="1"/>
</dbReference>
<dbReference type="InterPro" id="IPR029063">
    <property type="entry name" value="SAM-dependent_MTases_sf"/>
</dbReference>
<dbReference type="InterPro" id="IPR036974">
    <property type="entry name" value="PUA_sf"/>
</dbReference>
<dbReference type="PANTHER" id="PTHR42873:SF1">
    <property type="entry name" value="S-ADENOSYLMETHIONINE-DEPENDENT METHYLTRANSFERASE DOMAIN-CONTAINING PROTEIN"/>
    <property type="match status" value="1"/>
</dbReference>
<evidence type="ECO:0000256" key="5">
    <source>
        <dbReference type="ARBA" id="ARBA00022679"/>
    </source>
</evidence>
<protein>
    <submittedName>
        <fullName evidence="10">23S rRNA methyltransferase</fullName>
    </submittedName>
</protein>
<dbReference type="SUPFAM" id="SSF53335">
    <property type="entry name" value="S-adenosyl-L-methionine-dependent methyltransferases"/>
    <property type="match status" value="1"/>
</dbReference>
<dbReference type="GO" id="GO:0006364">
    <property type="term" value="P:rRNA processing"/>
    <property type="evidence" value="ECO:0007669"/>
    <property type="project" value="UniProtKB-KW"/>
</dbReference>
<evidence type="ECO:0000256" key="6">
    <source>
        <dbReference type="ARBA" id="ARBA00022691"/>
    </source>
</evidence>
<dbReference type="RefSeq" id="WP_062423375.1">
    <property type="nucleotide sequence ID" value="NZ_BBYA01000015.1"/>
</dbReference>
<dbReference type="InterPro" id="IPR019614">
    <property type="entry name" value="SAM-dep_methyl-trfase"/>
</dbReference>
<organism evidence="10 11">
    <name type="scientific">Leptolinea tardivitalis</name>
    <dbReference type="NCBI Taxonomy" id="229920"/>
    <lineage>
        <taxon>Bacteria</taxon>
        <taxon>Bacillati</taxon>
        <taxon>Chloroflexota</taxon>
        <taxon>Anaerolineae</taxon>
        <taxon>Anaerolineales</taxon>
        <taxon>Anaerolineaceae</taxon>
        <taxon>Leptolinea</taxon>
    </lineage>
</organism>
<dbReference type="Gene3D" id="3.30.750.80">
    <property type="entry name" value="RNA methyltransferase domain (HRMD) like"/>
    <property type="match status" value="1"/>
</dbReference>
<dbReference type="CDD" id="cd11572">
    <property type="entry name" value="RlmI_M_like"/>
    <property type="match status" value="1"/>
</dbReference>
<comment type="similarity">
    <text evidence="8">Belongs to the methyltransferase superfamily. RlmI family.</text>
</comment>
<dbReference type="CDD" id="cd02440">
    <property type="entry name" value="AdoMet_MTases"/>
    <property type="match status" value="1"/>
</dbReference>
<evidence type="ECO:0000313" key="10">
    <source>
        <dbReference type="EMBL" id="KPL71258.1"/>
    </source>
</evidence>
<dbReference type="GO" id="GO:0003723">
    <property type="term" value="F:RNA binding"/>
    <property type="evidence" value="ECO:0007669"/>
    <property type="project" value="UniProtKB-KW"/>
</dbReference>
<evidence type="ECO:0000256" key="2">
    <source>
        <dbReference type="ARBA" id="ARBA00022490"/>
    </source>
</evidence>
<dbReference type="SUPFAM" id="SSF88697">
    <property type="entry name" value="PUA domain-like"/>
    <property type="match status" value="1"/>
</dbReference>
<evidence type="ECO:0000256" key="3">
    <source>
        <dbReference type="ARBA" id="ARBA00022552"/>
    </source>
</evidence>
<dbReference type="InterPro" id="IPR002478">
    <property type="entry name" value="PUA"/>
</dbReference>
<dbReference type="InterPro" id="IPR015947">
    <property type="entry name" value="PUA-like_sf"/>
</dbReference>
<evidence type="ECO:0000259" key="9">
    <source>
        <dbReference type="SMART" id="SM00359"/>
    </source>
</evidence>
<dbReference type="OrthoDB" id="9805492at2"/>
<dbReference type="AlphaFoldDB" id="A0A0N8GL18"/>
<feature type="domain" description="PUA" evidence="9">
    <location>
        <begin position="3"/>
        <end position="88"/>
    </location>
</feature>
<keyword evidence="6" id="KW-0949">S-adenosyl-L-methionine</keyword>
<gene>
    <name evidence="10" type="ORF">ADM99_11135</name>
</gene>
<keyword evidence="7" id="KW-0694">RNA-binding</keyword>
<dbReference type="Pfam" id="PF10672">
    <property type="entry name" value="Methyltrans_SAM"/>
    <property type="match status" value="1"/>
</dbReference>
<reference evidence="10 11" key="1">
    <citation type="submission" date="2015-07" db="EMBL/GenBank/DDBJ databases">
        <title>Genome sequence of Leptolinea tardivitalis DSM 16556.</title>
        <authorList>
            <person name="Hemp J."/>
            <person name="Ward L.M."/>
            <person name="Pace L.A."/>
            <person name="Fischer W.W."/>
        </authorList>
    </citation>
    <scope>NUCLEOTIDE SEQUENCE [LARGE SCALE GENOMIC DNA]</scope>
    <source>
        <strain evidence="10 11">YMTK-2</strain>
    </source>
</reference>